<feature type="compositionally biased region" description="Low complexity" evidence="1">
    <location>
        <begin position="110"/>
        <end position="125"/>
    </location>
</feature>
<feature type="compositionally biased region" description="Low complexity" evidence="1">
    <location>
        <begin position="30"/>
        <end position="76"/>
    </location>
</feature>
<keyword evidence="2" id="KW-1133">Transmembrane helix</keyword>
<feature type="compositionally biased region" description="Gly residues" evidence="1">
    <location>
        <begin position="335"/>
        <end position="348"/>
    </location>
</feature>
<dbReference type="AlphaFoldDB" id="A0A2V0NU78"/>
<feature type="region of interest" description="Disordered" evidence="1">
    <location>
        <begin position="1"/>
        <end position="125"/>
    </location>
</feature>
<feature type="region of interest" description="Disordered" evidence="1">
    <location>
        <begin position="294"/>
        <end position="314"/>
    </location>
</feature>
<evidence type="ECO:0000313" key="4">
    <source>
        <dbReference type="Proteomes" id="UP000247498"/>
    </source>
</evidence>
<dbReference type="Proteomes" id="UP000247498">
    <property type="component" value="Unassembled WGS sequence"/>
</dbReference>
<keyword evidence="2" id="KW-0472">Membrane</keyword>
<feature type="transmembrane region" description="Helical" evidence="2">
    <location>
        <begin position="228"/>
        <end position="250"/>
    </location>
</feature>
<gene>
    <name evidence="3" type="ORF">Rsub_01837</name>
</gene>
<evidence type="ECO:0000256" key="1">
    <source>
        <dbReference type="SAM" id="MobiDB-lite"/>
    </source>
</evidence>
<dbReference type="OrthoDB" id="545559at2759"/>
<dbReference type="EMBL" id="BDRX01000008">
    <property type="protein sequence ID" value="GBF89120.1"/>
    <property type="molecule type" value="Genomic_DNA"/>
</dbReference>
<comment type="caution">
    <text evidence="3">The sequence shown here is derived from an EMBL/GenBank/DDBJ whole genome shotgun (WGS) entry which is preliminary data.</text>
</comment>
<keyword evidence="2" id="KW-0812">Transmembrane</keyword>
<feature type="region of interest" description="Disordered" evidence="1">
    <location>
        <begin position="333"/>
        <end position="369"/>
    </location>
</feature>
<organism evidence="3 4">
    <name type="scientific">Raphidocelis subcapitata</name>
    <dbReference type="NCBI Taxonomy" id="307507"/>
    <lineage>
        <taxon>Eukaryota</taxon>
        <taxon>Viridiplantae</taxon>
        <taxon>Chlorophyta</taxon>
        <taxon>core chlorophytes</taxon>
        <taxon>Chlorophyceae</taxon>
        <taxon>CS clade</taxon>
        <taxon>Sphaeropleales</taxon>
        <taxon>Selenastraceae</taxon>
        <taxon>Raphidocelis</taxon>
    </lineage>
</organism>
<name>A0A2V0NU78_9CHLO</name>
<accession>A0A2V0NU78</accession>
<reference evidence="3 4" key="1">
    <citation type="journal article" date="2018" name="Sci. Rep.">
        <title>Raphidocelis subcapitata (=Pseudokirchneriella subcapitata) provides an insight into genome evolution and environmental adaptations in the Sphaeropleales.</title>
        <authorList>
            <person name="Suzuki S."/>
            <person name="Yamaguchi H."/>
            <person name="Nakajima N."/>
            <person name="Kawachi M."/>
        </authorList>
    </citation>
    <scope>NUCLEOTIDE SEQUENCE [LARGE SCALE GENOMIC DNA]</scope>
    <source>
        <strain evidence="3 4">NIES-35</strain>
    </source>
</reference>
<keyword evidence="4" id="KW-1185">Reference proteome</keyword>
<feature type="compositionally biased region" description="Gly residues" evidence="1">
    <location>
        <begin position="97"/>
        <end position="109"/>
    </location>
</feature>
<feature type="compositionally biased region" description="Low complexity" evidence="1">
    <location>
        <begin position="83"/>
        <end position="96"/>
    </location>
</feature>
<dbReference type="InParanoid" id="A0A2V0NU78"/>
<feature type="transmembrane region" description="Helical" evidence="2">
    <location>
        <begin position="166"/>
        <end position="185"/>
    </location>
</feature>
<evidence type="ECO:0000313" key="3">
    <source>
        <dbReference type="EMBL" id="GBF89120.1"/>
    </source>
</evidence>
<protein>
    <submittedName>
        <fullName evidence="3">Uncharacterized protein</fullName>
    </submittedName>
</protein>
<sequence>MGGCPSHRWRPAPTRASGGEGAPKDEGKPGDAAATGADAGAPQSPGSSGSDAVAGDAAGSSSSNFGSSSSGSSSSSSGGGGSSSSAAGGDAGDPISSGGGGGEQTGAGAEGPQAPPGAEAASSEAAGAAAAGAGSAFSGAGASSSGAGGGGGGGGTVALSRRFRGAGYTFLLAGFLKIITLGGLASSAPMEAGRTAAGQWSGFLLVPVGLGMAWLAKQITDAGLQENPRFLAGMVAVLVFIYFALIKLLYKADPGVLYDLNRRPRARMAGPMAEVRAGAGDRELVPGMGMGVGGGPGRGRTYGPEAAAPRPGERPLMDDLAWYDSRYPDAPAAGARGGGGAGAGGGERAGARARGGANSRSFLPPADEP</sequence>
<evidence type="ECO:0000256" key="2">
    <source>
        <dbReference type="SAM" id="Phobius"/>
    </source>
</evidence>
<feature type="transmembrane region" description="Helical" evidence="2">
    <location>
        <begin position="197"/>
        <end position="216"/>
    </location>
</feature>
<proteinExistence type="predicted"/>